<name>A0ABQ6BS16_9NEIS</name>
<dbReference type="Gene3D" id="3.30.70.100">
    <property type="match status" value="1"/>
</dbReference>
<proteinExistence type="predicted"/>
<dbReference type="Proteomes" id="UP001156836">
    <property type="component" value="Unassembled WGS sequence"/>
</dbReference>
<dbReference type="RefSeq" id="WP_018747438.1">
    <property type="nucleotide sequence ID" value="NZ_BSOZ01000018.1"/>
</dbReference>
<comment type="caution">
    <text evidence="1">The sequence shown here is derived from an EMBL/GenBank/DDBJ whole genome shotgun (WGS) entry which is preliminary data.</text>
</comment>
<evidence type="ECO:0000313" key="1">
    <source>
        <dbReference type="EMBL" id="GLS04408.1"/>
    </source>
</evidence>
<dbReference type="InterPro" id="IPR011008">
    <property type="entry name" value="Dimeric_a/b-barrel"/>
</dbReference>
<protein>
    <recommendedName>
        <fullName evidence="3">Antibiotic biosynthesis monooxygenase</fullName>
    </recommendedName>
</protein>
<gene>
    <name evidence="1" type="ORF">GCM10007860_15550</name>
</gene>
<dbReference type="SUPFAM" id="SSF54909">
    <property type="entry name" value="Dimeric alpha+beta barrel"/>
    <property type="match status" value="1"/>
</dbReference>
<reference evidence="2" key="1">
    <citation type="journal article" date="2019" name="Int. J. Syst. Evol. Microbiol.">
        <title>The Global Catalogue of Microorganisms (GCM) 10K type strain sequencing project: providing services to taxonomists for standard genome sequencing and annotation.</title>
        <authorList>
            <consortium name="The Broad Institute Genomics Platform"/>
            <consortium name="The Broad Institute Genome Sequencing Center for Infectious Disease"/>
            <person name="Wu L."/>
            <person name="Ma J."/>
        </authorList>
    </citation>
    <scope>NUCLEOTIDE SEQUENCE [LARGE SCALE GENOMIC DNA]</scope>
    <source>
        <strain evidence="2">NBRC 104970</strain>
    </source>
</reference>
<sequence>MYSATFIFDTHQFDDDFHRLDAQIAEAARQTAGYLGEEAWEDPKTGRVCNVYYWSDEAGLRALIAHPLHQEAKRRYSEWLSGYQVIISQVLRTYGDGAFGHPARMATPLPQE</sequence>
<evidence type="ECO:0008006" key="3">
    <source>
        <dbReference type="Google" id="ProtNLM"/>
    </source>
</evidence>
<keyword evidence="2" id="KW-1185">Reference proteome</keyword>
<dbReference type="EMBL" id="BSOZ01000018">
    <property type="protein sequence ID" value="GLS04408.1"/>
    <property type="molecule type" value="Genomic_DNA"/>
</dbReference>
<accession>A0ABQ6BS16</accession>
<organism evidence="1 2">
    <name type="scientific">Chitiniphilus shinanonensis</name>
    <dbReference type="NCBI Taxonomy" id="553088"/>
    <lineage>
        <taxon>Bacteria</taxon>
        <taxon>Pseudomonadati</taxon>
        <taxon>Pseudomonadota</taxon>
        <taxon>Betaproteobacteria</taxon>
        <taxon>Neisseriales</taxon>
        <taxon>Chitinibacteraceae</taxon>
        <taxon>Chitiniphilus</taxon>
    </lineage>
</organism>
<evidence type="ECO:0000313" key="2">
    <source>
        <dbReference type="Proteomes" id="UP001156836"/>
    </source>
</evidence>